<evidence type="ECO:0000313" key="1">
    <source>
        <dbReference type="EMBL" id="SVC61067.1"/>
    </source>
</evidence>
<accession>A0A382NL83</accession>
<gene>
    <name evidence="1" type="ORF">METZ01_LOCUS313921</name>
</gene>
<proteinExistence type="predicted"/>
<name>A0A382NL83_9ZZZZ</name>
<reference evidence="1" key="1">
    <citation type="submission" date="2018-05" db="EMBL/GenBank/DDBJ databases">
        <authorList>
            <person name="Lanie J.A."/>
            <person name="Ng W.-L."/>
            <person name="Kazmierczak K.M."/>
            <person name="Andrzejewski T.M."/>
            <person name="Davidsen T.M."/>
            <person name="Wayne K.J."/>
            <person name="Tettelin H."/>
            <person name="Glass J.I."/>
            <person name="Rusch D."/>
            <person name="Podicherti R."/>
            <person name="Tsui H.-C.T."/>
            <person name="Winkler M.E."/>
        </authorList>
    </citation>
    <scope>NUCLEOTIDE SEQUENCE</scope>
</reference>
<sequence>MRASVQKKAAHGFDRSPIAGRLPILFDPALAGFLSKVNALGRAPAIRPLPDWPEGLTFRFRILLPPKGSLSPEWSVG</sequence>
<protein>
    <submittedName>
        <fullName evidence="1">Uncharacterized protein</fullName>
    </submittedName>
</protein>
<organism evidence="1">
    <name type="scientific">marine metagenome</name>
    <dbReference type="NCBI Taxonomy" id="408172"/>
    <lineage>
        <taxon>unclassified sequences</taxon>
        <taxon>metagenomes</taxon>
        <taxon>ecological metagenomes</taxon>
    </lineage>
</organism>
<dbReference type="EMBL" id="UINC01100761">
    <property type="protein sequence ID" value="SVC61067.1"/>
    <property type="molecule type" value="Genomic_DNA"/>
</dbReference>
<dbReference type="AlphaFoldDB" id="A0A382NL83"/>